<feature type="compositionally biased region" description="Polar residues" evidence="1">
    <location>
        <begin position="24"/>
        <end position="48"/>
    </location>
</feature>
<gene>
    <name evidence="2" type="ORF">BG015_009776</name>
</gene>
<organism evidence="2 3">
    <name type="scientific">Linnemannia schmuckeri</name>
    <dbReference type="NCBI Taxonomy" id="64567"/>
    <lineage>
        <taxon>Eukaryota</taxon>
        <taxon>Fungi</taxon>
        <taxon>Fungi incertae sedis</taxon>
        <taxon>Mucoromycota</taxon>
        <taxon>Mortierellomycotina</taxon>
        <taxon>Mortierellomycetes</taxon>
        <taxon>Mortierellales</taxon>
        <taxon>Mortierellaceae</taxon>
        <taxon>Linnemannia</taxon>
    </lineage>
</organism>
<feature type="compositionally biased region" description="Polar residues" evidence="1">
    <location>
        <begin position="402"/>
        <end position="411"/>
    </location>
</feature>
<evidence type="ECO:0000313" key="2">
    <source>
        <dbReference type="EMBL" id="KAF9148494.1"/>
    </source>
</evidence>
<feature type="region of interest" description="Disordered" evidence="1">
    <location>
        <begin position="140"/>
        <end position="162"/>
    </location>
</feature>
<sequence>MSAKAASNRRTPEEIIHAWHRMPHSSTQCTVPAAASSSSLTEPSTKPPSNFGEIPINGNFSSSISISGSTAASRSNNLDRRASREASIRPNTPVSNRNTERAVSFDKIFQDPLHVDRLLQHQLLRDEVIVGFLRNEAQTANSRRLPQEGRRSGKGSKGNGYRKLIFNSKNPDRLRIFLAAAFIRDQLSAMVQVSVVPGFVFKKLVSPRSRLFRSFAEKLKNELPALFQGVTGQSLQGLFTNLLFETRRLVAFQKSVEEAGRDPWTLTKFAQIAVDILELDRAIYKRLQLQVEGNGRQADDAMEELEEEEVIEGVDARMDENEEDEERLDTQRQGVEEQDDGNYEEVMDSGFVRRFPENDIITKPDTFENDDGQRTVELIQDCNRFEMYHRQHRHHHHHHLHNSSIDYDSTTPRPPRRFEGKPESATTPHYQPTGTKRVASEESQPFQRRQRTGYAHSNKGRGSDNGYFERSNSVRLGMMPASVTEDLSETVDLQSNFIQELSDMVASLKKELVHMQREQRRREYELEGKLGEMNNKLDFLRKEY</sequence>
<protein>
    <submittedName>
        <fullName evidence="2">Uncharacterized protein</fullName>
    </submittedName>
</protein>
<reference evidence="2" key="1">
    <citation type="journal article" date="2020" name="Fungal Divers.">
        <title>Resolving the Mortierellaceae phylogeny through synthesis of multi-gene phylogenetics and phylogenomics.</title>
        <authorList>
            <person name="Vandepol N."/>
            <person name="Liber J."/>
            <person name="Desiro A."/>
            <person name="Na H."/>
            <person name="Kennedy M."/>
            <person name="Barry K."/>
            <person name="Grigoriev I.V."/>
            <person name="Miller A.N."/>
            <person name="O'Donnell K."/>
            <person name="Stajich J.E."/>
            <person name="Bonito G."/>
        </authorList>
    </citation>
    <scope>NUCLEOTIDE SEQUENCE</scope>
    <source>
        <strain evidence="2">NRRL 6426</strain>
    </source>
</reference>
<dbReference type="Proteomes" id="UP000748756">
    <property type="component" value="Unassembled WGS sequence"/>
</dbReference>
<feature type="region of interest" description="Disordered" evidence="1">
    <location>
        <begin position="315"/>
        <end position="342"/>
    </location>
</feature>
<name>A0A9P5RYJ1_9FUNG</name>
<keyword evidence="3" id="KW-1185">Reference proteome</keyword>
<feature type="region of interest" description="Disordered" evidence="1">
    <location>
        <begin position="393"/>
        <end position="466"/>
    </location>
</feature>
<feature type="compositionally biased region" description="Basic and acidic residues" evidence="1">
    <location>
        <begin position="77"/>
        <end position="87"/>
    </location>
</feature>
<feature type="region of interest" description="Disordered" evidence="1">
    <location>
        <begin position="67"/>
        <end position="99"/>
    </location>
</feature>
<evidence type="ECO:0000313" key="3">
    <source>
        <dbReference type="Proteomes" id="UP000748756"/>
    </source>
</evidence>
<dbReference type="AlphaFoldDB" id="A0A9P5RYJ1"/>
<dbReference type="EMBL" id="JAAAUQ010000651">
    <property type="protein sequence ID" value="KAF9148494.1"/>
    <property type="molecule type" value="Genomic_DNA"/>
</dbReference>
<proteinExistence type="predicted"/>
<dbReference type="OrthoDB" id="10382413at2759"/>
<comment type="caution">
    <text evidence="2">The sequence shown here is derived from an EMBL/GenBank/DDBJ whole genome shotgun (WGS) entry which is preliminary data.</text>
</comment>
<evidence type="ECO:0000256" key="1">
    <source>
        <dbReference type="SAM" id="MobiDB-lite"/>
    </source>
</evidence>
<accession>A0A9P5RYJ1</accession>
<feature type="compositionally biased region" description="Polar residues" evidence="1">
    <location>
        <begin position="424"/>
        <end position="434"/>
    </location>
</feature>
<feature type="region of interest" description="Disordered" evidence="1">
    <location>
        <begin position="23"/>
        <end position="54"/>
    </location>
</feature>